<dbReference type="InterPro" id="IPR057514">
    <property type="entry name" value="NTF2_SigF"/>
</dbReference>
<evidence type="ECO:0000313" key="3">
    <source>
        <dbReference type="Proteomes" id="UP000759537"/>
    </source>
</evidence>
<dbReference type="Pfam" id="PF24840">
    <property type="entry name" value="NTF2_SigF"/>
    <property type="match status" value="1"/>
</dbReference>
<keyword evidence="3" id="KW-1185">Reference proteome</keyword>
<reference evidence="2" key="1">
    <citation type="submission" date="2019-10" db="EMBL/GenBank/DDBJ databases">
        <authorList>
            <consortium name="DOE Joint Genome Institute"/>
            <person name="Kuo A."/>
            <person name="Miyauchi S."/>
            <person name="Kiss E."/>
            <person name="Drula E."/>
            <person name="Kohler A."/>
            <person name="Sanchez-Garcia M."/>
            <person name="Andreopoulos B."/>
            <person name="Barry K.W."/>
            <person name="Bonito G."/>
            <person name="Buee M."/>
            <person name="Carver A."/>
            <person name="Chen C."/>
            <person name="Cichocki N."/>
            <person name="Clum A."/>
            <person name="Culley D."/>
            <person name="Crous P.W."/>
            <person name="Fauchery L."/>
            <person name="Girlanda M."/>
            <person name="Hayes R."/>
            <person name="Keri Z."/>
            <person name="LaButti K."/>
            <person name="Lipzen A."/>
            <person name="Lombard V."/>
            <person name="Magnuson J."/>
            <person name="Maillard F."/>
            <person name="Morin E."/>
            <person name="Murat C."/>
            <person name="Nolan M."/>
            <person name="Ohm R."/>
            <person name="Pangilinan J."/>
            <person name="Pereira M."/>
            <person name="Perotto S."/>
            <person name="Peter M."/>
            <person name="Riley R."/>
            <person name="Sitrit Y."/>
            <person name="Stielow B."/>
            <person name="Szollosi G."/>
            <person name="Zifcakova L."/>
            <person name="Stursova M."/>
            <person name="Spatafora J.W."/>
            <person name="Tedersoo L."/>
            <person name="Vaario L.-M."/>
            <person name="Yamada A."/>
            <person name="Yan M."/>
            <person name="Wang P."/>
            <person name="Xu J."/>
            <person name="Bruns T."/>
            <person name="Baldrian P."/>
            <person name="Vilgalys R."/>
            <person name="Henrissat B."/>
            <person name="Grigoriev I.V."/>
            <person name="Hibbett D."/>
            <person name="Nagy L.G."/>
            <person name="Martin F.M."/>
        </authorList>
    </citation>
    <scope>NUCLEOTIDE SEQUENCE</scope>
    <source>
        <strain evidence="2">Prilba</strain>
    </source>
</reference>
<dbReference type="OrthoDB" id="2344312at2759"/>
<dbReference type="PANTHER" id="PTHR35393:SF1">
    <property type="entry name" value="SNOAL-LIKE DOMAIN-CONTAINING PROTEIN"/>
    <property type="match status" value="1"/>
</dbReference>
<accession>A0A9P5MS00</accession>
<reference evidence="2" key="2">
    <citation type="journal article" date="2020" name="Nat. Commun.">
        <title>Large-scale genome sequencing of mycorrhizal fungi provides insights into the early evolution of symbiotic traits.</title>
        <authorList>
            <person name="Miyauchi S."/>
            <person name="Kiss E."/>
            <person name="Kuo A."/>
            <person name="Drula E."/>
            <person name="Kohler A."/>
            <person name="Sanchez-Garcia M."/>
            <person name="Morin E."/>
            <person name="Andreopoulos B."/>
            <person name="Barry K.W."/>
            <person name="Bonito G."/>
            <person name="Buee M."/>
            <person name="Carver A."/>
            <person name="Chen C."/>
            <person name="Cichocki N."/>
            <person name="Clum A."/>
            <person name="Culley D."/>
            <person name="Crous P.W."/>
            <person name="Fauchery L."/>
            <person name="Girlanda M."/>
            <person name="Hayes R.D."/>
            <person name="Keri Z."/>
            <person name="LaButti K."/>
            <person name="Lipzen A."/>
            <person name="Lombard V."/>
            <person name="Magnuson J."/>
            <person name="Maillard F."/>
            <person name="Murat C."/>
            <person name="Nolan M."/>
            <person name="Ohm R.A."/>
            <person name="Pangilinan J."/>
            <person name="Pereira M.F."/>
            <person name="Perotto S."/>
            <person name="Peter M."/>
            <person name="Pfister S."/>
            <person name="Riley R."/>
            <person name="Sitrit Y."/>
            <person name="Stielow J.B."/>
            <person name="Szollosi G."/>
            <person name="Zifcakova L."/>
            <person name="Stursova M."/>
            <person name="Spatafora J.W."/>
            <person name="Tedersoo L."/>
            <person name="Vaario L.M."/>
            <person name="Yamada A."/>
            <person name="Yan M."/>
            <person name="Wang P."/>
            <person name="Xu J."/>
            <person name="Bruns T."/>
            <person name="Baldrian P."/>
            <person name="Vilgalys R."/>
            <person name="Dunand C."/>
            <person name="Henrissat B."/>
            <person name="Grigoriev I.V."/>
            <person name="Hibbett D."/>
            <person name="Nagy L.G."/>
            <person name="Martin F.M."/>
        </authorList>
    </citation>
    <scope>NUCLEOTIDE SEQUENCE</scope>
    <source>
        <strain evidence="2">Prilba</strain>
    </source>
</reference>
<protein>
    <recommendedName>
        <fullName evidence="1">SigF-like NTF2-like domain-containing protein</fullName>
    </recommendedName>
</protein>
<organism evidence="2 3">
    <name type="scientific">Russula ochroleuca</name>
    <dbReference type="NCBI Taxonomy" id="152965"/>
    <lineage>
        <taxon>Eukaryota</taxon>
        <taxon>Fungi</taxon>
        <taxon>Dikarya</taxon>
        <taxon>Basidiomycota</taxon>
        <taxon>Agaricomycotina</taxon>
        <taxon>Agaricomycetes</taxon>
        <taxon>Russulales</taxon>
        <taxon>Russulaceae</taxon>
        <taxon>Russula</taxon>
    </lineage>
</organism>
<dbReference type="AlphaFoldDB" id="A0A9P5MS00"/>
<feature type="domain" description="SigF-like NTF2-like" evidence="1">
    <location>
        <begin position="1"/>
        <end position="166"/>
    </location>
</feature>
<gene>
    <name evidence="2" type="ORF">DFH94DRAFT_759205</name>
</gene>
<evidence type="ECO:0000313" key="2">
    <source>
        <dbReference type="EMBL" id="KAF8476431.1"/>
    </source>
</evidence>
<dbReference type="EMBL" id="WHVB01000015">
    <property type="protein sequence ID" value="KAF8476431.1"/>
    <property type="molecule type" value="Genomic_DNA"/>
</dbReference>
<name>A0A9P5MS00_9AGAM</name>
<sequence length="177" mass="20303">MENPQVEIERAMQILMRAASPDIQQAAIRKYFTNNAGFRHPMYSVMPAHNSREGIIAILQWYRVLSGRIELSVDNITYDAEKSIIFLDMTHVFHVRYSPFSPARTRLLTRLTLHKEGGRYYISYQEDFFHPDEFIGLIVPPLSKPVGLLLRFGGFACGLSARLAQAAFGIWSPRRDN</sequence>
<dbReference type="PANTHER" id="PTHR35393">
    <property type="entry name" value="CHROMOSOME 1, WHOLE GENOME SHOTGUN SEQUENCE"/>
    <property type="match status" value="1"/>
</dbReference>
<comment type="caution">
    <text evidence="2">The sequence shown here is derived from an EMBL/GenBank/DDBJ whole genome shotgun (WGS) entry which is preliminary data.</text>
</comment>
<proteinExistence type="predicted"/>
<evidence type="ECO:0000259" key="1">
    <source>
        <dbReference type="Pfam" id="PF24840"/>
    </source>
</evidence>
<dbReference type="Proteomes" id="UP000759537">
    <property type="component" value="Unassembled WGS sequence"/>
</dbReference>